<dbReference type="Pfam" id="PF03992">
    <property type="entry name" value="ABM"/>
    <property type="match status" value="1"/>
</dbReference>
<keyword evidence="4" id="KW-1185">Reference proteome</keyword>
<dbReference type="SUPFAM" id="SSF54909">
    <property type="entry name" value="Dimeric alpha+beta barrel"/>
    <property type="match status" value="1"/>
</dbReference>
<feature type="domain" description="ABM" evidence="1">
    <location>
        <begin position="2"/>
        <end position="90"/>
    </location>
</feature>
<dbReference type="Gene3D" id="3.30.70.100">
    <property type="match status" value="1"/>
</dbReference>
<dbReference type="PANTHER" id="PTHR34474">
    <property type="entry name" value="SIGNAL TRANSDUCTION PROTEIN TRAP"/>
    <property type="match status" value="1"/>
</dbReference>
<evidence type="ECO:0000313" key="2">
    <source>
        <dbReference type="EMBL" id="GAA0462470.1"/>
    </source>
</evidence>
<gene>
    <name evidence="2" type="ORF">GCM10008985_18940</name>
    <name evidence="3" type="ORF">MUK72_12070</name>
</gene>
<name>A0AAV3SH84_HALDO</name>
<organism evidence="2 5">
    <name type="scientific">Halococcus dombrowskii</name>
    <dbReference type="NCBI Taxonomy" id="179637"/>
    <lineage>
        <taxon>Archaea</taxon>
        <taxon>Methanobacteriati</taxon>
        <taxon>Methanobacteriota</taxon>
        <taxon>Stenosarchaea group</taxon>
        <taxon>Halobacteria</taxon>
        <taxon>Halobacteriales</taxon>
        <taxon>Halococcaceae</taxon>
        <taxon>Halococcus</taxon>
    </lineage>
</organism>
<dbReference type="AlphaFoldDB" id="A0AAV3SH84"/>
<keyword evidence="2" id="KW-0503">Monooxygenase</keyword>
<dbReference type="PROSITE" id="PS51725">
    <property type="entry name" value="ABM"/>
    <property type="match status" value="1"/>
</dbReference>
<dbReference type="InterPro" id="IPR007138">
    <property type="entry name" value="ABM_dom"/>
</dbReference>
<proteinExistence type="predicted"/>
<reference evidence="2" key="1">
    <citation type="journal article" date="2014" name="Int. J. Syst. Evol. Microbiol.">
        <title>Complete genome sequence of Corynebacterium casei LMG S-19264T (=DSM 44701T), isolated from a smear-ripened cheese.</title>
        <authorList>
            <consortium name="US DOE Joint Genome Institute (JGI-PGF)"/>
            <person name="Walter F."/>
            <person name="Albersmeier A."/>
            <person name="Kalinowski J."/>
            <person name="Ruckert C."/>
        </authorList>
    </citation>
    <scope>NUCLEOTIDE SEQUENCE</scope>
    <source>
        <strain evidence="2">JCM 12289</strain>
    </source>
</reference>
<reference evidence="3" key="2">
    <citation type="submission" date="2022-04" db="EMBL/GenBank/DDBJ databases">
        <title>Sequencing and genomic assembly of Halococcus dombrowskii.</title>
        <authorList>
            <person name="Lim S.W."/>
            <person name="MacLea K.S."/>
        </authorList>
    </citation>
    <scope>NUCLEOTIDE SEQUENCE</scope>
    <source>
        <strain evidence="3">H4</strain>
    </source>
</reference>
<dbReference type="PANTHER" id="PTHR34474:SF2">
    <property type="entry name" value="SIGNAL TRANSDUCTION PROTEIN TRAP"/>
    <property type="match status" value="1"/>
</dbReference>
<dbReference type="InterPro" id="IPR050404">
    <property type="entry name" value="Heme-degrading_MO"/>
</dbReference>
<protein>
    <submittedName>
        <fullName evidence="2">Antibiotic biosynthesis monooxygenase</fullName>
    </submittedName>
</protein>
<dbReference type="EMBL" id="CP095005">
    <property type="protein sequence ID" value="UOO94699.1"/>
    <property type="molecule type" value="Genomic_DNA"/>
</dbReference>
<dbReference type="InterPro" id="IPR011008">
    <property type="entry name" value="Dimeric_a/b-barrel"/>
</dbReference>
<dbReference type="RefSeq" id="WP_244701103.1">
    <property type="nucleotide sequence ID" value="NZ_BAAADN010000026.1"/>
</dbReference>
<evidence type="ECO:0000313" key="4">
    <source>
        <dbReference type="Proteomes" id="UP000830542"/>
    </source>
</evidence>
<evidence type="ECO:0000259" key="1">
    <source>
        <dbReference type="PROSITE" id="PS51725"/>
    </source>
</evidence>
<dbReference type="Proteomes" id="UP001500962">
    <property type="component" value="Unassembled WGS sequence"/>
</dbReference>
<sequence>MFVAANRFTVADGYGDELVERFTESSEDITEQPGFVRFDFLTPPGDGNTYIAQTYWESEDDFEAWTESEQFANAHGGDAPTEMFEGHPTLETYETAITHE</sequence>
<dbReference type="Proteomes" id="UP000830542">
    <property type="component" value="Chromosome"/>
</dbReference>
<evidence type="ECO:0000313" key="3">
    <source>
        <dbReference type="EMBL" id="UOO94699.1"/>
    </source>
</evidence>
<keyword evidence="2" id="KW-0560">Oxidoreductase</keyword>
<dbReference type="EMBL" id="BAAADN010000026">
    <property type="protein sequence ID" value="GAA0462470.1"/>
    <property type="molecule type" value="Genomic_DNA"/>
</dbReference>
<evidence type="ECO:0000313" key="5">
    <source>
        <dbReference type="Proteomes" id="UP001500962"/>
    </source>
</evidence>
<dbReference type="GO" id="GO:0004497">
    <property type="term" value="F:monooxygenase activity"/>
    <property type="evidence" value="ECO:0007669"/>
    <property type="project" value="UniProtKB-KW"/>
</dbReference>
<dbReference type="KEGG" id="hdo:MUK72_12070"/>
<reference evidence="2" key="3">
    <citation type="submission" date="2023-12" db="EMBL/GenBank/DDBJ databases">
        <authorList>
            <person name="Sun Q."/>
            <person name="Inoue M."/>
        </authorList>
    </citation>
    <scope>NUCLEOTIDE SEQUENCE</scope>
    <source>
        <strain evidence="2">JCM 12289</strain>
    </source>
</reference>
<accession>A0AAV3SH84</accession>
<dbReference type="GeneID" id="71762596"/>